<keyword evidence="3" id="KW-1185">Reference proteome</keyword>
<dbReference type="InterPro" id="IPR019835">
    <property type="entry name" value="SWIB_domain"/>
</dbReference>
<protein>
    <submittedName>
        <fullName evidence="2">SWIB/MDM2 domain-containing protein</fullName>
    </submittedName>
</protein>
<dbReference type="RefSeq" id="WP_264882331.1">
    <property type="nucleotide sequence ID" value="NZ_JAPDOB010000002.1"/>
</dbReference>
<dbReference type="InterPro" id="IPR003121">
    <property type="entry name" value="SWIB_MDM2_domain"/>
</dbReference>
<evidence type="ECO:0000313" key="3">
    <source>
        <dbReference type="Proteomes" id="UP001526246"/>
    </source>
</evidence>
<dbReference type="Gene3D" id="1.10.245.10">
    <property type="entry name" value="SWIB/MDM2 domain"/>
    <property type="match status" value="1"/>
</dbReference>
<name>A0ABT3JFD8_9SPHN</name>
<accession>A0ABT3JFD8</accession>
<comment type="caution">
    <text evidence="2">The sequence shown here is derived from an EMBL/GenBank/DDBJ whole genome shotgun (WGS) entry which is preliminary data.</text>
</comment>
<dbReference type="SMART" id="SM00151">
    <property type="entry name" value="SWIB"/>
    <property type="match status" value="1"/>
</dbReference>
<dbReference type="CDD" id="cd10567">
    <property type="entry name" value="SWIB-MDM2_like"/>
    <property type="match status" value="1"/>
</dbReference>
<sequence length="99" mass="11036">MVKHVEVDDTNPDAVHQQIDVSPELAEIVGQGPMARGEVTSKIWDYIHKNDLQAKDDGREIEPDDKLATIVGKKRLSMFQMTAKVNEHIRSPEKAGGCK</sequence>
<dbReference type="PANTHER" id="PTHR13844">
    <property type="entry name" value="SWI/SNF-RELATED MATRIX-ASSOCIATED ACTIN-DEPENDENT REGULATOR OF CHROMATIN SUBFAMILY D"/>
    <property type="match status" value="1"/>
</dbReference>
<feature type="domain" description="DM2" evidence="1">
    <location>
        <begin position="14"/>
        <end position="91"/>
    </location>
</feature>
<dbReference type="PROSITE" id="PS51925">
    <property type="entry name" value="SWIB_MDM2"/>
    <property type="match status" value="1"/>
</dbReference>
<proteinExistence type="predicted"/>
<evidence type="ECO:0000259" key="1">
    <source>
        <dbReference type="PROSITE" id="PS51925"/>
    </source>
</evidence>
<dbReference type="Proteomes" id="UP001526246">
    <property type="component" value="Unassembled WGS sequence"/>
</dbReference>
<dbReference type="Pfam" id="PF02201">
    <property type="entry name" value="SWIB"/>
    <property type="match status" value="1"/>
</dbReference>
<evidence type="ECO:0000313" key="2">
    <source>
        <dbReference type="EMBL" id="MCW3797798.1"/>
    </source>
</evidence>
<dbReference type="EMBL" id="JAPDOB010000002">
    <property type="protein sequence ID" value="MCW3797798.1"/>
    <property type="molecule type" value="Genomic_DNA"/>
</dbReference>
<dbReference type="InterPro" id="IPR036885">
    <property type="entry name" value="SWIB_MDM2_dom_sf"/>
</dbReference>
<reference evidence="2 3" key="1">
    <citation type="submission" date="2022-10" db="EMBL/GenBank/DDBJ databases">
        <title>Sphingomonas sp.</title>
        <authorList>
            <person name="Jin C."/>
        </authorList>
    </citation>
    <scope>NUCLEOTIDE SEQUENCE [LARGE SCALE GENOMIC DNA]</scope>
    <source>
        <strain evidence="2 3">BN140010</strain>
    </source>
</reference>
<gene>
    <name evidence="2" type="ORF">OMW55_08275</name>
</gene>
<dbReference type="SUPFAM" id="SSF47592">
    <property type="entry name" value="SWIB/MDM2 domain"/>
    <property type="match status" value="1"/>
</dbReference>
<organism evidence="2 3">
    <name type="scientific">Sphingomonas arvum</name>
    <dbReference type="NCBI Taxonomy" id="2992113"/>
    <lineage>
        <taxon>Bacteria</taxon>
        <taxon>Pseudomonadati</taxon>
        <taxon>Pseudomonadota</taxon>
        <taxon>Alphaproteobacteria</taxon>
        <taxon>Sphingomonadales</taxon>
        <taxon>Sphingomonadaceae</taxon>
        <taxon>Sphingomonas</taxon>
    </lineage>
</organism>